<sequence>MPKRHRCSTESTIPTLIGGDLNAKHQCWTSRTANSKGHALLAHSRKKDFVVVGPTHPTHYPGTARHKLDILDIVIMKNLSQSMEPQSLTALTSDHNPVLITIGDKIGCQQQGARYNYKKADSHLYKRSLDETLTLDQIHYIKDIDQAVDRFTDAVYTAIKASIPQQKHQCCSIYDLPSSIKQSIAEKNRAPAEEV</sequence>
<dbReference type="EMBL" id="JANPWB010000010">
    <property type="protein sequence ID" value="KAJ1136204.1"/>
    <property type="molecule type" value="Genomic_DNA"/>
</dbReference>
<comment type="caution">
    <text evidence="2">The sequence shown here is derived from an EMBL/GenBank/DDBJ whole genome shotgun (WGS) entry which is preliminary data.</text>
</comment>
<evidence type="ECO:0000313" key="2">
    <source>
        <dbReference type="EMBL" id="KAJ1136204.1"/>
    </source>
</evidence>
<dbReference type="Proteomes" id="UP001066276">
    <property type="component" value="Chromosome 6"/>
</dbReference>
<dbReference type="SUPFAM" id="SSF56219">
    <property type="entry name" value="DNase I-like"/>
    <property type="match status" value="1"/>
</dbReference>
<reference evidence="2" key="1">
    <citation type="journal article" date="2022" name="bioRxiv">
        <title>Sequencing and chromosome-scale assembly of the giantPleurodeles waltlgenome.</title>
        <authorList>
            <person name="Brown T."/>
            <person name="Elewa A."/>
            <person name="Iarovenko S."/>
            <person name="Subramanian E."/>
            <person name="Araus A.J."/>
            <person name="Petzold A."/>
            <person name="Susuki M."/>
            <person name="Suzuki K.-i.T."/>
            <person name="Hayashi T."/>
            <person name="Toyoda A."/>
            <person name="Oliveira C."/>
            <person name="Osipova E."/>
            <person name="Leigh N.D."/>
            <person name="Simon A."/>
            <person name="Yun M.H."/>
        </authorList>
    </citation>
    <scope>NUCLEOTIDE SEQUENCE</scope>
    <source>
        <strain evidence="2">20211129_DDA</strain>
        <tissue evidence="2">Liver</tissue>
    </source>
</reference>
<organism evidence="2 3">
    <name type="scientific">Pleurodeles waltl</name>
    <name type="common">Iberian ribbed newt</name>
    <dbReference type="NCBI Taxonomy" id="8319"/>
    <lineage>
        <taxon>Eukaryota</taxon>
        <taxon>Metazoa</taxon>
        <taxon>Chordata</taxon>
        <taxon>Craniata</taxon>
        <taxon>Vertebrata</taxon>
        <taxon>Euteleostomi</taxon>
        <taxon>Amphibia</taxon>
        <taxon>Batrachia</taxon>
        <taxon>Caudata</taxon>
        <taxon>Salamandroidea</taxon>
        <taxon>Salamandridae</taxon>
        <taxon>Pleurodelinae</taxon>
        <taxon>Pleurodeles</taxon>
    </lineage>
</organism>
<dbReference type="PANTHER" id="PTHR33273:SF2">
    <property type="entry name" value="ENDONUCLEASE_EXONUCLEASE_PHOSPHATASE DOMAIN-CONTAINING PROTEIN"/>
    <property type="match status" value="1"/>
</dbReference>
<dbReference type="AlphaFoldDB" id="A0AAV7QAE4"/>
<protein>
    <recommendedName>
        <fullName evidence="1">Endonuclease/exonuclease/phosphatase domain-containing protein</fullName>
    </recommendedName>
</protein>
<dbReference type="Gene3D" id="3.60.10.10">
    <property type="entry name" value="Endonuclease/exonuclease/phosphatase"/>
    <property type="match status" value="1"/>
</dbReference>
<evidence type="ECO:0000313" key="3">
    <source>
        <dbReference type="Proteomes" id="UP001066276"/>
    </source>
</evidence>
<proteinExistence type="predicted"/>
<dbReference type="InterPro" id="IPR005135">
    <property type="entry name" value="Endo/exonuclease/phosphatase"/>
</dbReference>
<gene>
    <name evidence="2" type="ORF">NDU88_002622</name>
</gene>
<dbReference type="GO" id="GO:0003824">
    <property type="term" value="F:catalytic activity"/>
    <property type="evidence" value="ECO:0007669"/>
    <property type="project" value="InterPro"/>
</dbReference>
<keyword evidence="3" id="KW-1185">Reference proteome</keyword>
<feature type="domain" description="Endonuclease/exonuclease/phosphatase" evidence="1">
    <location>
        <begin position="9"/>
        <end position="98"/>
    </location>
</feature>
<evidence type="ECO:0000259" key="1">
    <source>
        <dbReference type="Pfam" id="PF14529"/>
    </source>
</evidence>
<dbReference type="InterPro" id="IPR036691">
    <property type="entry name" value="Endo/exonu/phosph_ase_sf"/>
</dbReference>
<dbReference type="PANTHER" id="PTHR33273">
    <property type="entry name" value="DOMAIN-CONTAINING PROTEIN, PUTATIVE-RELATED"/>
    <property type="match status" value="1"/>
</dbReference>
<dbReference type="Pfam" id="PF14529">
    <property type="entry name" value="Exo_endo_phos_2"/>
    <property type="match status" value="1"/>
</dbReference>
<accession>A0AAV7QAE4</accession>
<name>A0AAV7QAE4_PLEWA</name>